<protein>
    <recommendedName>
        <fullName evidence="6">Importin subunit alpha</fullName>
    </recommendedName>
</protein>
<dbReference type="InterPro" id="IPR000225">
    <property type="entry name" value="Armadillo"/>
</dbReference>
<dbReference type="Proteomes" id="UP000823046">
    <property type="component" value="Unassembled WGS sequence"/>
</dbReference>
<dbReference type="EMBL" id="JADAQX010000135">
    <property type="protein sequence ID" value="KAF8821735.1"/>
    <property type="molecule type" value="Genomic_DNA"/>
</dbReference>
<dbReference type="InterPro" id="IPR016024">
    <property type="entry name" value="ARM-type_fold"/>
</dbReference>
<dbReference type="Gene3D" id="1.25.10.10">
    <property type="entry name" value="Leucine-rich Repeat Variant"/>
    <property type="match status" value="1"/>
</dbReference>
<comment type="similarity">
    <text evidence="1">Belongs to the importin alpha family.</text>
</comment>
<dbReference type="PANTHER" id="PTHR23316">
    <property type="entry name" value="IMPORTIN ALPHA"/>
    <property type="match status" value="1"/>
</dbReference>
<reference evidence="4 5" key="1">
    <citation type="journal article" date="2020" name="bioRxiv">
        <title>Metabolic contributions of an alphaproteobacterial endosymbiont in the apicomplexan Cardiosporidium cionae.</title>
        <authorList>
            <person name="Hunter E.S."/>
            <person name="Paight C.J."/>
            <person name="Lane C.E."/>
        </authorList>
    </citation>
    <scope>NUCLEOTIDE SEQUENCE [LARGE SCALE GENOMIC DNA]</scope>
    <source>
        <strain evidence="4">ESH_2018</strain>
    </source>
</reference>
<proteinExistence type="inferred from homology"/>
<evidence type="ECO:0008006" key="6">
    <source>
        <dbReference type="Google" id="ProtNLM"/>
    </source>
</evidence>
<evidence type="ECO:0000313" key="5">
    <source>
        <dbReference type="Proteomes" id="UP000823046"/>
    </source>
</evidence>
<name>A0ABQ7JCL0_9APIC</name>
<evidence type="ECO:0000313" key="4">
    <source>
        <dbReference type="EMBL" id="KAF8821735.1"/>
    </source>
</evidence>
<dbReference type="Pfam" id="PF00514">
    <property type="entry name" value="Arm"/>
    <property type="match status" value="1"/>
</dbReference>
<evidence type="ECO:0000256" key="3">
    <source>
        <dbReference type="ARBA" id="ARBA00022927"/>
    </source>
</evidence>
<sequence length="588" mass="66291">MTEPDFSRKLKYKQTSLSTRRSFLERHRSVSSIRKDERDRIFSLKRQCDLPVYATDSGRLDESQVKGEVLLLLRLLESHLEEQSDVILMKLRTIRFSIDNSEHMITCVLESGLINLLRKCLCCSHPEIVSEAVCCIASIAAGSREQCSEILEFAPFVMSRYKNDNEIVQKEAAIVLGNISIVFPEVIIRLGAISEVFKVLQNFVDQTNENEAKGSTLLRISLWLLCNIFRSLNERSFEVDIDVSVGLLLCTLLQKILSRPFRVESSFFDGNSSHGAAVSIANLSPKNEWREIVGESLWCLTYLLPAGLRFIEKCRETGIMISIVQLVAEVTTLSSPFPSNSVLGTHWTSPTNFDSCTPTTIASFATDTCIFYNASESLPSNADLLFPSLKILNILCGDPEDTASAPYIIASVAKPVFFEILSHLVQHKHRGVIFESICLFNRLSERNARTVEFVFPILPKLVDILKSAANVDVKRQAALCFLTVITTGERVHMDKLLQIHPSVAEAMLTALESCCRDKELVHIALDFLEVILEFAPSYRQYLYENRAIEIMESAQFEHGTHIERRIAQLVEVYFDDVVDAPDNHNTLL</sequence>
<keyword evidence="5" id="KW-1185">Reference proteome</keyword>
<gene>
    <name evidence="4" type="ORF">IE077_001652</name>
</gene>
<keyword evidence="3" id="KW-0653">Protein transport</keyword>
<comment type="caution">
    <text evidence="4">The sequence shown here is derived from an EMBL/GenBank/DDBJ whole genome shotgun (WGS) entry which is preliminary data.</text>
</comment>
<evidence type="ECO:0000256" key="2">
    <source>
        <dbReference type="ARBA" id="ARBA00022448"/>
    </source>
</evidence>
<evidence type="ECO:0000256" key="1">
    <source>
        <dbReference type="ARBA" id="ARBA00010394"/>
    </source>
</evidence>
<keyword evidence="2" id="KW-0813">Transport</keyword>
<accession>A0ABQ7JCL0</accession>
<organism evidence="4 5">
    <name type="scientific">Cardiosporidium cionae</name>
    <dbReference type="NCBI Taxonomy" id="476202"/>
    <lineage>
        <taxon>Eukaryota</taxon>
        <taxon>Sar</taxon>
        <taxon>Alveolata</taxon>
        <taxon>Apicomplexa</taxon>
        <taxon>Aconoidasida</taxon>
        <taxon>Nephromycida</taxon>
        <taxon>Cardiosporidium</taxon>
    </lineage>
</organism>
<dbReference type="SUPFAM" id="SSF48371">
    <property type="entry name" value="ARM repeat"/>
    <property type="match status" value="1"/>
</dbReference>
<dbReference type="InterPro" id="IPR011989">
    <property type="entry name" value="ARM-like"/>
</dbReference>